<reference evidence="1 2" key="1">
    <citation type="submission" date="2017-12" db="EMBL/GenBank/DDBJ databases">
        <title>Comparative genomics of Botrytis spp.</title>
        <authorList>
            <person name="Valero-Jimenez C.A."/>
            <person name="Tapia P."/>
            <person name="Veloso J."/>
            <person name="Silva-Moreno E."/>
            <person name="Staats M."/>
            <person name="Valdes J.H."/>
            <person name="Van Kan J.A.L."/>
        </authorList>
    </citation>
    <scope>NUCLEOTIDE SEQUENCE [LARGE SCALE GENOMIC DNA]</scope>
    <source>
        <strain evidence="1 2">MUCL11595</strain>
    </source>
</reference>
<dbReference type="OrthoDB" id="5281164at2759"/>
<dbReference type="Proteomes" id="UP000297527">
    <property type="component" value="Unassembled WGS sequence"/>
</dbReference>
<protein>
    <recommendedName>
        <fullName evidence="3">F-box domain-containing protein</fullName>
    </recommendedName>
</protein>
<proteinExistence type="predicted"/>
<keyword evidence="2" id="KW-1185">Reference proteome</keyword>
<evidence type="ECO:0000313" key="1">
    <source>
        <dbReference type="EMBL" id="TGO64815.1"/>
    </source>
</evidence>
<evidence type="ECO:0000313" key="2">
    <source>
        <dbReference type="Proteomes" id="UP000297527"/>
    </source>
</evidence>
<name>A0A4Z1ITY4_9HELO</name>
<accession>A0A4Z1ITY4</accession>
<gene>
    <name evidence="1" type="ORF">BCON_0005g00110</name>
</gene>
<evidence type="ECO:0008006" key="3">
    <source>
        <dbReference type="Google" id="ProtNLM"/>
    </source>
</evidence>
<dbReference type="EMBL" id="PQXN01000005">
    <property type="protein sequence ID" value="TGO64815.1"/>
    <property type="molecule type" value="Genomic_DNA"/>
</dbReference>
<comment type="caution">
    <text evidence="1">The sequence shown here is derived from an EMBL/GenBank/DDBJ whole genome shotgun (WGS) entry which is preliminary data.</text>
</comment>
<sequence>MSTKCELLAKIWCSPTPTVPLAKALHAACLSYLESVQLPTFCSNPKPRRTLESLPAEIQLKIIGNLGFVGNTKLRETNHFYNTTIPAPTPTDEELRELILATESEDYATKKQLLACNNCLRLRHVSKFRDTQTRGKRIRNGPQRHLRLCLKCAIWKGWYRLGKFIQVNGEDVYICRCRRATPKATLPSNWLTYKRCADCYSKTEKSRKIREDLGRKREEPWLAWMKGFTPEQRKTVQGSLWFSSYKYKGPPTFIEDPEARFSSFLSHVDQLEEEK</sequence>
<dbReference type="AlphaFoldDB" id="A0A4Z1ITY4"/>
<organism evidence="1 2">
    <name type="scientific">Botryotinia convoluta</name>
    <dbReference type="NCBI Taxonomy" id="54673"/>
    <lineage>
        <taxon>Eukaryota</taxon>
        <taxon>Fungi</taxon>
        <taxon>Dikarya</taxon>
        <taxon>Ascomycota</taxon>
        <taxon>Pezizomycotina</taxon>
        <taxon>Leotiomycetes</taxon>
        <taxon>Helotiales</taxon>
        <taxon>Sclerotiniaceae</taxon>
        <taxon>Botryotinia</taxon>
    </lineage>
</organism>